<dbReference type="InterPro" id="IPR002125">
    <property type="entry name" value="CMP_dCMP_dom"/>
</dbReference>
<dbReference type="eggNOG" id="KOG2771">
    <property type="taxonomic scope" value="Eukaryota"/>
</dbReference>
<organism evidence="4 5">
    <name type="scientific">Tetranychus urticae</name>
    <name type="common">Two-spotted spider mite</name>
    <dbReference type="NCBI Taxonomy" id="32264"/>
    <lineage>
        <taxon>Eukaryota</taxon>
        <taxon>Metazoa</taxon>
        <taxon>Ecdysozoa</taxon>
        <taxon>Arthropoda</taxon>
        <taxon>Chelicerata</taxon>
        <taxon>Arachnida</taxon>
        <taxon>Acari</taxon>
        <taxon>Acariformes</taxon>
        <taxon>Trombidiformes</taxon>
        <taxon>Prostigmata</taxon>
        <taxon>Eleutherengona</taxon>
        <taxon>Raphignathae</taxon>
        <taxon>Tetranychoidea</taxon>
        <taxon>Tetranychidae</taxon>
        <taxon>Tetranychus</taxon>
    </lineage>
</organism>
<evidence type="ECO:0000256" key="1">
    <source>
        <dbReference type="ARBA" id="ARBA00022694"/>
    </source>
</evidence>
<dbReference type="SUPFAM" id="SSF53927">
    <property type="entry name" value="Cytidine deaminase-like"/>
    <property type="match status" value="1"/>
</dbReference>
<evidence type="ECO:0000259" key="3">
    <source>
        <dbReference type="Pfam" id="PF00383"/>
    </source>
</evidence>
<dbReference type="Gene3D" id="3.40.140.10">
    <property type="entry name" value="Cytidine Deaminase, domain 2"/>
    <property type="match status" value="1"/>
</dbReference>
<dbReference type="EnsemblMetazoa" id="tetur03g01390.1">
    <property type="protein sequence ID" value="tetur03g01390.1"/>
    <property type="gene ID" value="tetur03g01390"/>
</dbReference>
<dbReference type="AlphaFoldDB" id="T1JYS4"/>
<accession>T1JYS4</accession>
<dbReference type="OMA" id="SINHHYE"/>
<keyword evidence="5" id="KW-1185">Reference proteome</keyword>
<dbReference type="InterPro" id="IPR016193">
    <property type="entry name" value="Cytidine_deaminase-like"/>
</dbReference>
<proteinExistence type="inferred from homology"/>
<evidence type="ECO:0000313" key="5">
    <source>
        <dbReference type="Proteomes" id="UP000015104"/>
    </source>
</evidence>
<dbReference type="GO" id="GO:0052717">
    <property type="term" value="F:tRNA-specific adenosine-34 deaminase activity"/>
    <property type="evidence" value="ECO:0007669"/>
    <property type="project" value="TreeGrafter"/>
</dbReference>
<sequence length="317" mass="36108">MGSEGSIDDIDSLVSVEIILADQYETKDIYEVNVLVATLKDKKAISPAIRSLAKLFPISKDLIHLKRVKIDKEADKIEIIICKVDGVDIDQIKVKLSDVLEYSSVKIAAVPSNAPLNRWQFEKSSRLWPTNFFENKEITHRLDGTCLDSTDRLFIYQIMKDLVNRTKENVDRTYGAIVTSNFQVLVISGDKINDHPLRHCSMNLIDLMASTQGGGVWYNQGKLDENSSLLSTEYDPDSYLCTGHDVYLTKEPCIMCSMGLLHSRIRRIFFLDQSINTLDMPLQKGCPDDFALSKMKLHTNSDINHRFEVWRVKLKKC</sequence>
<name>T1JYS4_TETUR</name>
<dbReference type="HOGENOM" id="CLU_013817_2_1_1"/>
<reference evidence="4" key="2">
    <citation type="submission" date="2015-06" db="UniProtKB">
        <authorList>
            <consortium name="EnsemblMetazoa"/>
        </authorList>
    </citation>
    <scope>IDENTIFICATION</scope>
</reference>
<dbReference type="PANTHER" id="PTHR11079">
    <property type="entry name" value="CYTOSINE DEAMINASE FAMILY MEMBER"/>
    <property type="match status" value="1"/>
</dbReference>
<protein>
    <recommendedName>
        <fullName evidence="3">CMP/dCMP-type deaminase domain-containing protein</fullName>
    </recommendedName>
</protein>
<dbReference type="EMBL" id="CAEY01001109">
    <property type="status" value="NOT_ANNOTATED_CDS"/>
    <property type="molecule type" value="Genomic_DNA"/>
</dbReference>
<dbReference type="PANTHER" id="PTHR11079:SF156">
    <property type="entry name" value="INACTIVE TRNA-SPECIFIC ADENOSINE DEAMINASE-LIKE PROTEIN 3-RELATED"/>
    <property type="match status" value="1"/>
</dbReference>
<evidence type="ECO:0000313" key="4">
    <source>
        <dbReference type="EnsemblMetazoa" id="tetur03g01390.1"/>
    </source>
</evidence>
<feature type="domain" description="CMP/dCMP-type deaminase" evidence="3">
    <location>
        <begin position="170"/>
        <end position="270"/>
    </location>
</feature>
<comment type="similarity">
    <text evidence="2">Belongs to the cytidine and deoxycytidylate deaminase family. ADAT3 subfamily.</text>
</comment>
<gene>
    <name evidence="4" type="primary">107359134</name>
</gene>
<dbReference type="KEGG" id="tut:107359134"/>
<dbReference type="Proteomes" id="UP000015104">
    <property type="component" value="Unassembled WGS sequence"/>
</dbReference>
<dbReference type="GO" id="GO:0008033">
    <property type="term" value="P:tRNA processing"/>
    <property type="evidence" value="ECO:0007669"/>
    <property type="project" value="UniProtKB-KW"/>
</dbReference>
<reference evidence="5" key="1">
    <citation type="submission" date="2011-08" db="EMBL/GenBank/DDBJ databases">
        <authorList>
            <person name="Rombauts S."/>
        </authorList>
    </citation>
    <scope>NUCLEOTIDE SEQUENCE</scope>
    <source>
        <strain evidence="5">London</strain>
    </source>
</reference>
<dbReference type="GO" id="GO:0005737">
    <property type="term" value="C:cytoplasm"/>
    <property type="evidence" value="ECO:0007669"/>
    <property type="project" value="TreeGrafter"/>
</dbReference>
<dbReference type="Pfam" id="PF00383">
    <property type="entry name" value="dCMP_cyt_deam_1"/>
    <property type="match status" value="1"/>
</dbReference>
<dbReference type="GO" id="GO:0005634">
    <property type="term" value="C:nucleus"/>
    <property type="evidence" value="ECO:0007669"/>
    <property type="project" value="TreeGrafter"/>
</dbReference>
<dbReference type="STRING" id="32264.T1JYS4"/>
<evidence type="ECO:0000256" key="2">
    <source>
        <dbReference type="ARBA" id="ARBA00038160"/>
    </source>
</evidence>
<dbReference type="OrthoDB" id="3180714at2759"/>
<keyword evidence="1" id="KW-0819">tRNA processing</keyword>